<keyword evidence="3" id="KW-1185">Reference proteome</keyword>
<accession>A0A067N4I3</accession>
<dbReference type="EMBL" id="KL198021">
    <property type="protein sequence ID" value="KDQ18686.1"/>
    <property type="molecule type" value="Genomic_DNA"/>
</dbReference>
<dbReference type="PROSITE" id="PS50181">
    <property type="entry name" value="FBOX"/>
    <property type="match status" value="1"/>
</dbReference>
<dbReference type="OrthoDB" id="8180181at2759"/>
<protein>
    <recommendedName>
        <fullName evidence="1">F-box domain-containing protein</fullName>
    </recommendedName>
</protein>
<evidence type="ECO:0000259" key="1">
    <source>
        <dbReference type="PROSITE" id="PS50181"/>
    </source>
</evidence>
<organism evidence="2 3">
    <name type="scientific">Botryobasidium botryosum (strain FD-172 SS1)</name>
    <dbReference type="NCBI Taxonomy" id="930990"/>
    <lineage>
        <taxon>Eukaryota</taxon>
        <taxon>Fungi</taxon>
        <taxon>Dikarya</taxon>
        <taxon>Basidiomycota</taxon>
        <taxon>Agaricomycotina</taxon>
        <taxon>Agaricomycetes</taxon>
        <taxon>Cantharellales</taxon>
        <taxon>Botryobasidiaceae</taxon>
        <taxon>Botryobasidium</taxon>
    </lineage>
</organism>
<dbReference type="HOGENOM" id="CLU_773830_0_0_1"/>
<evidence type="ECO:0000313" key="3">
    <source>
        <dbReference type="Proteomes" id="UP000027195"/>
    </source>
</evidence>
<sequence length="358" mass="40775">MIKLPDELLWIIFSYFPKYTDLQDLRLICHRIDQVLSQLMHRRLIITKKSKSRIVQEIELVQSDLGSGYIQSVRGATLIFPWTQDLDSITGTILLLRRMSSLKYLCFGCPEAREPYCFPPVKPAVRPHFLNQLTHLDLLQSYMAPENLKGARSLSYVGIRRLNSHALELSYIENLVRALADKPIRYFRADINKVTIDLVRLVTYTLPGLVSLVLGFKWTPTQLDSVCPEEFKGSLDELADALSPCQELDRFCSTWFIGRDETITIPIPHHPEILWDNIDGQMCWRSKEPWIINASSRLASACPRLSAIGWTLIVLTDGAVGLGCVRDAATDQWTCSFTPFELADGAMDKYLPNPARYL</sequence>
<reference evidence="3" key="1">
    <citation type="journal article" date="2014" name="Proc. Natl. Acad. Sci. U.S.A.">
        <title>Extensive sampling of basidiomycete genomes demonstrates inadequacy of the white-rot/brown-rot paradigm for wood decay fungi.</title>
        <authorList>
            <person name="Riley R."/>
            <person name="Salamov A.A."/>
            <person name="Brown D.W."/>
            <person name="Nagy L.G."/>
            <person name="Floudas D."/>
            <person name="Held B.W."/>
            <person name="Levasseur A."/>
            <person name="Lombard V."/>
            <person name="Morin E."/>
            <person name="Otillar R."/>
            <person name="Lindquist E.A."/>
            <person name="Sun H."/>
            <person name="LaButti K.M."/>
            <person name="Schmutz J."/>
            <person name="Jabbour D."/>
            <person name="Luo H."/>
            <person name="Baker S.E."/>
            <person name="Pisabarro A.G."/>
            <person name="Walton J.D."/>
            <person name="Blanchette R.A."/>
            <person name="Henrissat B."/>
            <person name="Martin F."/>
            <person name="Cullen D."/>
            <person name="Hibbett D.S."/>
            <person name="Grigoriev I.V."/>
        </authorList>
    </citation>
    <scope>NUCLEOTIDE SEQUENCE [LARGE SCALE GENOMIC DNA]</scope>
    <source>
        <strain evidence="3">FD-172 SS1</strain>
    </source>
</reference>
<dbReference type="AlphaFoldDB" id="A0A067N4I3"/>
<feature type="domain" description="F-box" evidence="1">
    <location>
        <begin position="1"/>
        <end position="44"/>
    </location>
</feature>
<proteinExistence type="predicted"/>
<dbReference type="InterPro" id="IPR001810">
    <property type="entry name" value="F-box_dom"/>
</dbReference>
<dbReference type="InParanoid" id="A0A067N4I3"/>
<dbReference type="Proteomes" id="UP000027195">
    <property type="component" value="Unassembled WGS sequence"/>
</dbReference>
<name>A0A067N4I3_BOTB1</name>
<gene>
    <name evidence="2" type="ORF">BOTBODRAFT_171476</name>
</gene>
<evidence type="ECO:0000313" key="2">
    <source>
        <dbReference type="EMBL" id="KDQ18686.1"/>
    </source>
</evidence>